<dbReference type="PANTHER" id="PTHR47268">
    <property type="entry name" value="ACYLPHOSPHATASE"/>
    <property type="match status" value="1"/>
</dbReference>
<dbReference type="Proteomes" id="UP000599523">
    <property type="component" value="Unassembled WGS sequence"/>
</dbReference>
<dbReference type="SUPFAM" id="SSF54975">
    <property type="entry name" value="Acylphosphatase/BLUF domain-like"/>
    <property type="match status" value="1"/>
</dbReference>
<organism evidence="7 8">
    <name type="scientific">Azoarcus taiwanensis</name>
    <dbReference type="NCBI Taxonomy" id="666964"/>
    <lineage>
        <taxon>Bacteria</taxon>
        <taxon>Pseudomonadati</taxon>
        <taxon>Pseudomonadota</taxon>
        <taxon>Betaproteobacteria</taxon>
        <taxon>Rhodocyclales</taxon>
        <taxon>Zoogloeaceae</taxon>
        <taxon>Azoarcus</taxon>
    </lineage>
</organism>
<evidence type="ECO:0000256" key="2">
    <source>
        <dbReference type="ARBA" id="ARBA00012150"/>
    </source>
</evidence>
<name>A0A972J8Q7_9RHOO</name>
<dbReference type="InterPro" id="IPR017968">
    <property type="entry name" value="Acylphosphatase_CS"/>
</dbReference>
<dbReference type="RefSeq" id="WP_168988648.1">
    <property type="nucleotide sequence ID" value="NZ_CAWPHM010000313.1"/>
</dbReference>
<evidence type="ECO:0000256" key="5">
    <source>
        <dbReference type="RuleBase" id="RU004168"/>
    </source>
</evidence>
<dbReference type="PROSITE" id="PS51160">
    <property type="entry name" value="ACYLPHOSPHATASE_3"/>
    <property type="match status" value="1"/>
</dbReference>
<dbReference type="PANTHER" id="PTHR47268:SF4">
    <property type="entry name" value="ACYLPHOSPHATASE"/>
    <property type="match status" value="1"/>
</dbReference>
<dbReference type="InterPro" id="IPR020456">
    <property type="entry name" value="Acylphosphatase"/>
</dbReference>
<dbReference type="InterPro" id="IPR001792">
    <property type="entry name" value="Acylphosphatase-like_dom"/>
</dbReference>
<sequence>MSDQKTELQEPITRRLLIHGKVQGVWYRASAQTEAIKLRLSGWVRNLHTGEVEALISGPEDAVEAFIDWARQGPPAAQVLRVDVSAGDAPEPGLFSLRPDA</sequence>
<dbReference type="PRINTS" id="PR00112">
    <property type="entry name" value="ACYLPHPHTASE"/>
</dbReference>
<keyword evidence="4" id="KW-0378">Hydrolase</keyword>
<reference evidence="7" key="1">
    <citation type="submission" date="2019-12" db="EMBL/GenBank/DDBJ databases">
        <title>Comparative genomics gives insights into the taxonomy of the Azoarcus-Aromatoleum group and reveals separate origins of nif in the plant-associated Azoarcus and non-plant-associated Aromatoleum sub-groups.</title>
        <authorList>
            <person name="Lafos M."/>
            <person name="Maluk M."/>
            <person name="Batista M."/>
            <person name="Junghare M."/>
            <person name="Carmona M."/>
            <person name="Faoro H."/>
            <person name="Cruz L.M."/>
            <person name="Battistoni F."/>
            <person name="De Souza E."/>
            <person name="Pedrosa F."/>
            <person name="Chen W.-M."/>
            <person name="Poole P.S."/>
            <person name="Dixon R.A."/>
            <person name="James E.K."/>
        </authorList>
    </citation>
    <scope>NUCLEOTIDE SEQUENCE</scope>
    <source>
        <strain evidence="7">NSC3</strain>
    </source>
</reference>
<evidence type="ECO:0000313" key="7">
    <source>
        <dbReference type="EMBL" id="NMG03954.1"/>
    </source>
</evidence>
<proteinExistence type="inferred from homology"/>
<evidence type="ECO:0000259" key="6">
    <source>
        <dbReference type="PROSITE" id="PS51160"/>
    </source>
</evidence>
<dbReference type="EC" id="3.6.1.7" evidence="2 4"/>
<gene>
    <name evidence="7" type="ORF">GPA21_13395</name>
</gene>
<feature type="domain" description="Acylphosphatase-like" evidence="6">
    <location>
        <begin position="13"/>
        <end position="99"/>
    </location>
</feature>
<dbReference type="InterPro" id="IPR036046">
    <property type="entry name" value="Acylphosphatase-like_dom_sf"/>
</dbReference>
<comment type="caution">
    <text evidence="7">The sequence shown here is derived from an EMBL/GenBank/DDBJ whole genome shotgun (WGS) entry which is preliminary data.</text>
</comment>
<feature type="active site" evidence="4">
    <location>
        <position position="28"/>
    </location>
</feature>
<evidence type="ECO:0000313" key="8">
    <source>
        <dbReference type="Proteomes" id="UP000599523"/>
    </source>
</evidence>
<evidence type="ECO:0000256" key="3">
    <source>
        <dbReference type="ARBA" id="ARBA00047645"/>
    </source>
</evidence>
<keyword evidence="8" id="KW-1185">Reference proteome</keyword>
<dbReference type="GO" id="GO:0003998">
    <property type="term" value="F:acylphosphatase activity"/>
    <property type="evidence" value="ECO:0007669"/>
    <property type="project" value="UniProtKB-EC"/>
</dbReference>
<dbReference type="Pfam" id="PF00708">
    <property type="entry name" value="Acylphosphatase"/>
    <property type="match status" value="1"/>
</dbReference>
<feature type="active site" evidence="4">
    <location>
        <position position="46"/>
    </location>
</feature>
<dbReference type="EMBL" id="WTVM01000084">
    <property type="protein sequence ID" value="NMG03954.1"/>
    <property type="molecule type" value="Genomic_DNA"/>
</dbReference>
<comment type="similarity">
    <text evidence="1 5">Belongs to the acylphosphatase family.</text>
</comment>
<dbReference type="AlphaFoldDB" id="A0A972J8Q7"/>
<evidence type="ECO:0000256" key="1">
    <source>
        <dbReference type="ARBA" id="ARBA00005614"/>
    </source>
</evidence>
<protein>
    <recommendedName>
        <fullName evidence="2 4">acylphosphatase</fullName>
        <ecNumber evidence="2 4">3.6.1.7</ecNumber>
    </recommendedName>
</protein>
<comment type="catalytic activity">
    <reaction evidence="3 4">
        <text>an acyl phosphate + H2O = a carboxylate + phosphate + H(+)</text>
        <dbReference type="Rhea" id="RHEA:14965"/>
        <dbReference type="ChEBI" id="CHEBI:15377"/>
        <dbReference type="ChEBI" id="CHEBI:15378"/>
        <dbReference type="ChEBI" id="CHEBI:29067"/>
        <dbReference type="ChEBI" id="CHEBI:43474"/>
        <dbReference type="ChEBI" id="CHEBI:59918"/>
        <dbReference type="EC" id="3.6.1.7"/>
    </reaction>
</comment>
<dbReference type="Gene3D" id="3.30.70.100">
    <property type="match status" value="1"/>
</dbReference>
<evidence type="ECO:0000256" key="4">
    <source>
        <dbReference type="PROSITE-ProRule" id="PRU00520"/>
    </source>
</evidence>
<accession>A0A972J8Q7</accession>
<dbReference type="PROSITE" id="PS00151">
    <property type="entry name" value="ACYLPHOSPHATASE_2"/>
    <property type="match status" value="1"/>
</dbReference>